<dbReference type="HOGENOM" id="CLU_037612_6_1_12"/>
<dbReference type="InterPro" id="IPR050678">
    <property type="entry name" value="DNA_Partitioning_ATPase"/>
</dbReference>
<accession>B5RP81</accession>
<dbReference type="RefSeq" id="WP_012539598.1">
    <property type="nucleotide sequence ID" value="NC_011254.1"/>
</dbReference>
<dbReference type="Proteomes" id="UP000000611">
    <property type="component" value="Plasmid pl42"/>
</dbReference>
<dbReference type="PANTHER" id="PTHR13696">
    <property type="entry name" value="P-LOOP CONTAINING NUCLEOSIDE TRIPHOSPHATE HYDROLASE"/>
    <property type="match status" value="1"/>
</dbReference>
<organism evidence="3 4">
    <name type="scientific">Borrelia duttonii (strain Ly)</name>
    <dbReference type="NCBI Taxonomy" id="412419"/>
    <lineage>
        <taxon>Bacteria</taxon>
        <taxon>Pseudomonadati</taxon>
        <taxon>Spirochaetota</taxon>
        <taxon>Spirochaetia</taxon>
        <taxon>Spirochaetales</taxon>
        <taxon>Borreliaceae</taxon>
        <taxon>Borrelia</taxon>
    </lineage>
</organism>
<keyword evidence="1" id="KW-0472">Membrane</keyword>
<dbReference type="AlphaFoldDB" id="B5RP81"/>
<dbReference type="CDD" id="cd02042">
    <property type="entry name" value="ParAB_family"/>
    <property type="match status" value="1"/>
</dbReference>
<evidence type="ECO:0000313" key="4">
    <source>
        <dbReference type="Proteomes" id="UP000000611"/>
    </source>
</evidence>
<proteinExistence type="predicted"/>
<name>B5RP81_BORDL</name>
<dbReference type="SUPFAM" id="SSF52540">
    <property type="entry name" value="P-loop containing nucleoside triphosphate hydrolases"/>
    <property type="match status" value="1"/>
</dbReference>
<keyword evidence="1" id="KW-1133">Transmembrane helix</keyword>
<protein>
    <submittedName>
        <fullName evidence="3">PF32 plasmid partition protein</fullName>
    </submittedName>
</protein>
<dbReference type="Pfam" id="PF13614">
    <property type="entry name" value="AAA_31"/>
    <property type="match status" value="1"/>
</dbReference>
<evidence type="ECO:0000313" key="3">
    <source>
        <dbReference type="EMBL" id="ACH94167.1"/>
    </source>
</evidence>
<dbReference type="EMBL" id="CP000989">
    <property type="protein sequence ID" value="ACH94167.1"/>
    <property type="molecule type" value="Genomic_DNA"/>
</dbReference>
<dbReference type="InterPro" id="IPR027417">
    <property type="entry name" value="P-loop_NTPase"/>
</dbReference>
<dbReference type="InterPro" id="IPR025669">
    <property type="entry name" value="AAA_dom"/>
</dbReference>
<evidence type="ECO:0000256" key="1">
    <source>
        <dbReference type="SAM" id="Phobius"/>
    </source>
</evidence>
<keyword evidence="1" id="KW-0812">Transmembrane</keyword>
<keyword evidence="4" id="KW-1185">Reference proteome</keyword>
<dbReference type="OrthoDB" id="350304at2"/>
<reference evidence="3 4" key="1">
    <citation type="journal article" date="2008" name="PLoS Genet.">
        <title>The genome of Borrelia recurrentis, the agent of deadly louse-borne relapsing fever, is a degraded subset of tick-borne Borrelia duttonii.</title>
        <authorList>
            <person name="Lescot M."/>
            <person name="Audic S."/>
            <person name="Robert C."/>
            <person name="Nguyen T.T."/>
            <person name="Blanc G."/>
            <person name="Cutler S.J."/>
            <person name="Wincker P."/>
            <person name="Couloux A."/>
            <person name="Claverie J.-M."/>
            <person name="Raoult D."/>
            <person name="Drancourt M."/>
        </authorList>
    </citation>
    <scope>NUCLEOTIDE SEQUENCE [LARGE SCALE GENOMIC DNA]</scope>
    <source>
        <strain evidence="3 4">Ly</strain>
    </source>
</reference>
<geneLocation type="plasmid" evidence="3 4">
    <name>pl42</name>
</geneLocation>
<dbReference type="Gene3D" id="3.40.50.300">
    <property type="entry name" value="P-loop containing nucleotide triphosphate hydrolases"/>
    <property type="match status" value="1"/>
</dbReference>
<evidence type="ECO:0000259" key="2">
    <source>
        <dbReference type="Pfam" id="PF13614"/>
    </source>
</evidence>
<dbReference type="PANTHER" id="PTHR13696:SF99">
    <property type="entry name" value="COBYRINIC ACID AC-DIAMIDE SYNTHASE"/>
    <property type="match status" value="1"/>
</dbReference>
<feature type="transmembrane region" description="Helical" evidence="1">
    <location>
        <begin position="12"/>
        <end position="31"/>
    </location>
</feature>
<feature type="domain" description="AAA" evidence="2">
    <location>
        <begin position="7"/>
        <end position="184"/>
    </location>
</feature>
<keyword evidence="3" id="KW-0614">Plasmid</keyword>
<gene>
    <name evidence="3" type="primary">pf32</name>
    <name evidence="3" type="ordered locus">BDU_3017</name>
</gene>
<sequence length="254" mass="29775">MDKKKPKVITIASIKGGVGKSVMAIVFSYILEDMNKKVLLIDLDPQNSITSYFIKYINNIEEFNVYSLLKEEYDYNFDKYLSVISHNMYLIASHPMLGNFEQESIEYKELLLEFCLRENLANYDFDYVIIDTAPNSKVLLYNALNITDILVVPIETERWSVETFPQILKSVKKTEIIKNRKIEISIIKNKFIKNRNTLRDIEVLLNENYRDLVKGKVHFSNGVRVFINELLVPDKSEKYYKEIKDALNNIITYK</sequence>
<dbReference type="KEGG" id="bdu:BDU_3017"/>